<accession>A0A840E2J7</accession>
<reference evidence="2 3" key="1">
    <citation type="submission" date="2020-08" db="EMBL/GenBank/DDBJ databases">
        <title>Genomic Encyclopedia of Type Strains, Phase IV (KMG-IV): sequencing the most valuable type-strain genomes for metagenomic binning, comparative biology and taxonomic classification.</title>
        <authorList>
            <person name="Goeker M."/>
        </authorList>
    </citation>
    <scope>NUCLEOTIDE SEQUENCE [LARGE SCALE GENOMIC DNA]</scope>
    <source>
        <strain evidence="2 3">DSM 100694</strain>
    </source>
</reference>
<feature type="transmembrane region" description="Helical" evidence="1">
    <location>
        <begin position="6"/>
        <end position="30"/>
    </location>
</feature>
<protein>
    <submittedName>
        <fullName evidence="2">Uncharacterized protein</fullName>
    </submittedName>
</protein>
<keyword evidence="1" id="KW-0812">Transmembrane</keyword>
<comment type="caution">
    <text evidence="2">The sequence shown here is derived from an EMBL/GenBank/DDBJ whole genome shotgun (WGS) entry which is preliminary data.</text>
</comment>
<keyword evidence="3" id="KW-1185">Reference proteome</keyword>
<evidence type="ECO:0000313" key="3">
    <source>
        <dbReference type="Proteomes" id="UP000585970"/>
    </source>
</evidence>
<gene>
    <name evidence="2" type="ORF">GGR08_001555</name>
</gene>
<proteinExistence type="predicted"/>
<keyword evidence="1" id="KW-0472">Membrane</keyword>
<evidence type="ECO:0000256" key="1">
    <source>
        <dbReference type="SAM" id="Phobius"/>
    </source>
</evidence>
<name>A0A840E2J7_9HYPH</name>
<evidence type="ECO:0000313" key="2">
    <source>
        <dbReference type="EMBL" id="MBB4077227.1"/>
    </source>
</evidence>
<organism evidence="2 3">
    <name type="scientific">Bartonella fuyuanensis</name>
    <dbReference type="NCBI Taxonomy" id="1460968"/>
    <lineage>
        <taxon>Bacteria</taxon>
        <taxon>Pseudomonadati</taxon>
        <taxon>Pseudomonadota</taxon>
        <taxon>Alphaproteobacteria</taxon>
        <taxon>Hyphomicrobiales</taxon>
        <taxon>Bartonellaceae</taxon>
        <taxon>Bartonella</taxon>
    </lineage>
</organism>
<dbReference type="Proteomes" id="UP000585970">
    <property type="component" value="Unassembled WGS sequence"/>
</dbReference>
<dbReference type="AlphaFoldDB" id="A0A840E2J7"/>
<keyword evidence="1" id="KW-1133">Transmembrane helix</keyword>
<sequence length="31" mass="3345">MTGPEILDAVYMISMIVISLLTIAFCLPAAF</sequence>
<dbReference type="EMBL" id="JACIFE010000032">
    <property type="protein sequence ID" value="MBB4077227.1"/>
    <property type="molecule type" value="Genomic_DNA"/>
</dbReference>